<organism evidence="2 3">
    <name type="scientific">Tricholomella constricta</name>
    <dbReference type="NCBI Taxonomy" id="117010"/>
    <lineage>
        <taxon>Eukaryota</taxon>
        <taxon>Fungi</taxon>
        <taxon>Dikarya</taxon>
        <taxon>Basidiomycota</taxon>
        <taxon>Agaricomycotina</taxon>
        <taxon>Agaricomycetes</taxon>
        <taxon>Agaricomycetidae</taxon>
        <taxon>Agaricales</taxon>
        <taxon>Tricholomatineae</taxon>
        <taxon>Lyophyllaceae</taxon>
        <taxon>Tricholomella</taxon>
    </lineage>
</organism>
<dbReference type="Gene3D" id="3.30.710.10">
    <property type="entry name" value="Potassium Channel Kv1.1, Chain A"/>
    <property type="match status" value="1"/>
</dbReference>
<comment type="caution">
    <text evidence="2">The sequence shown here is derived from an EMBL/GenBank/DDBJ whole genome shotgun (WGS) entry which is preliminary data.</text>
</comment>
<protein>
    <recommendedName>
        <fullName evidence="4">BTB domain-containing protein</fullName>
    </recommendedName>
</protein>
<dbReference type="Proteomes" id="UP000565441">
    <property type="component" value="Unassembled WGS sequence"/>
</dbReference>
<dbReference type="InterPro" id="IPR011333">
    <property type="entry name" value="SKP1/BTB/POZ_sf"/>
</dbReference>
<dbReference type="EMBL" id="JAACJP010000022">
    <property type="protein sequence ID" value="KAF5377918.1"/>
    <property type="molecule type" value="Genomic_DNA"/>
</dbReference>
<keyword evidence="3" id="KW-1185">Reference proteome</keyword>
<accession>A0A8H5M1Z1</accession>
<proteinExistence type="predicted"/>
<evidence type="ECO:0008006" key="4">
    <source>
        <dbReference type="Google" id="ProtNLM"/>
    </source>
</evidence>
<reference evidence="2 3" key="1">
    <citation type="journal article" date="2020" name="ISME J.">
        <title>Uncovering the hidden diversity of litter-decomposition mechanisms in mushroom-forming fungi.</title>
        <authorList>
            <person name="Floudas D."/>
            <person name="Bentzer J."/>
            <person name="Ahren D."/>
            <person name="Johansson T."/>
            <person name="Persson P."/>
            <person name="Tunlid A."/>
        </authorList>
    </citation>
    <scope>NUCLEOTIDE SEQUENCE [LARGE SCALE GENOMIC DNA]</scope>
    <source>
        <strain evidence="2 3">CBS 661.87</strain>
    </source>
</reference>
<evidence type="ECO:0000256" key="1">
    <source>
        <dbReference type="SAM" id="MobiDB-lite"/>
    </source>
</evidence>
<evidence type="ECO:0000313" key="3">
    <source>
        <dbReference type="Proteomes" id="UP000565441"/>
    </source>
</evidence>
<name>A0A8H5M1Z1_9AGAR</name>
<evidence type="ECO:0000313" key="2">
    <source>
        <dbReference type="EMBL" id="KAF5377918.1"/>
    </source>
</evidence>
<gene>
    <name evidence="2" type="ORF">D9615_006697</name>
</gene>
<dbReference type="OrthoDB" id="2923697at2759"/>
<sequence length="415" mass="46769">MSYFSGLFGIGKKQDDGKPRFIIVDEGTIRESCDEGDNRTRKRQRVDSDSSDRDNIFRFCPKVPLRPSLRPDVDGTEILIHDPTYYYAEDPQADCYVRVEKIIFKIHGHLLHMSKLLTSRVANRPAPTSGKDPLELFGVSVNEFRALLWARYASEEDAKDQPKAREDLERLLYLATVAKSLEFYELHEWAIQSMQKAFTANIVLTDTCSSANFTRVIEIATQYKATDLLDAAVSTWSDRVRRRDIPAVPAILAADTHKLPQLRGIAYYTHLLEAIEQSPPGTPTTLLRFQADPKLSDKQVIRLLAGHFSLVNFTERYRRCPVKLDRAEDCSTEAHRACTLVWSEQWQAAAGSRKVLGHSSADILGIFSGMSEQLNADVELVEGVTSACRLAGLESLKRNVVDARESLPQYFLGCL</sequence>
<feature type="region of interest" description="Disordered" evidence="1">
    <location>
        <begin position="33"/>
        <end position="52"/>
    </location>
</feature>
<dbReference type="AlphaFoldDB" id="A0A8H5M1Z1"/>